<feature type="transmembrane region" description="Helical" evidence="1">
    <location>
        <begin position="6"/>
        <end position="27"/>
    </location>
</feature>
<dbReference type="AlphaFoldDB" id="D2U4K3"/>
<dbReference type="EMBL" id="FN545269">
    <property type="protein sequence ID" value="CBA76560.1"/>
    <property type="molecule type" value="Genomic_DNA"/>
</dbReference>
<gene>
    <name evidence="2" type="ORF">ARN_36250</name>
</gene>
<keyword evidence="1" id="KW-1133">Transmembrane helix</keyword>
<keyword evidence="1" id="KW-0472">Membrane</keyword>
<evidence type="ECO:0000313" key="2">
    <source>
        <dbReference type="EMBL" id="CBA76560.1"/>
    </source>
</evidence>
<proteinExistence type="predicted"/>
<accession>D2U4K3</accession>
<reference evidence="2" key="1">
    <citation type="journal article" date="2010" name="Insect Mol. Biol.">
        <title>The draft genome sequence of Arsenophonus nasoniae, son-killer bacterium of Nasonia vitripennis, reveals genes associated with virulence and symbiosis.</title>
        <authorList>
            <person name="Wilkes T."/>
            <person name="Darby A.C."/>
            <person name="Choi J."/>
            <person name="Colborne J.K."/>
            <person name="Werren J.H."/>
            <person name="Hurst G.D.D."/>
        </authorList>
    </citation>
    <scope>NUCLEOTIDE SEQUENCE</scope>
</reference>
<evidence type="ECO:0000256" key="1">
    <source>
        <dbReference type="SAM" id="Phobius"/>
    </source>
</evidence>
<protein>
    <submittedName>
        <fullName evidence="2">Uncharacterized protein</fullName>
    </submittedName>
</protein>
<name>D2U4K3_9GAMM</name>
<keyword evidence="1" id="KW-0812">Transmembrane</keyword>
<sequence>MPTQVYTTLSGFGVTMFFAYSPLKSLLREIIMNARQRCRYRRQMRYREQCKMADEIRLLRLNLLRSAKTRSTEEIIDDIWGITSRKKQKEDRVNTLANFIAILKNELYQNEPTDSITNRCLPNTYLLR</sequence>
<organism evidence="2">
    <name type="scientific">Arsenophonus nasoniae</name>
    <name type="common">son-killer infecting Nasonia vitripennis</name>
    <dbReference type="NCBI Taxonomy" id="638"/>
    <lineage>
        <taxon>Bacteria</taxon>
        <taxon>Pseudomonadati</taxon>
        <taxon>Pseudomonadota</taxon>
        <taxon>Gammaproteobacteria</taxon>
        <taxon>Enterobacterales</taxon>
        <taxon>Morganellaceae</taxon>
        <taxon>Arsenophonus</taxon>
    </lineage>
</organism>